<dbReference type="RefSeq" id="WP_011018604.1">
    <property type="nucleotide sequence ID" value="NZ_DUJS01000004.1"/>
</dbReference>
<dbReference type="PANTHER" id="PTHR42658">
    <property type="entry name" value="HYDROLASE TATD"/>
    <property type="match status" value="1"/>
</dbReference>
<organism evidence="2 3">
    <name type="scientific">Methanopyrus kandleri</name>
    <dbReference type="NCBI Taxonomy" id="2320"/>
    <lineage>
        <taxon>Archaea</taxon>
        <taxon>Methanobacteriati</taxon>
        <taxon>Methanobacteriota</taxon>
        <taxon>Methanomada group</taxon>
        <taxon>Methanopyri</taxon>
        <taxon>Methanopyrales</taxon>
        <taxon>Methanopyraceae</taxon>
        <taxon>Methanopyrus</taxon>
    </lineage>
</organism>
<keyword evidence="1" id="KW-0479">Metal-binding</keyword>
<sequence length="251" mass="27577">MFVKFDSHVHLDVRCEDDMKTMSLAGIRYVLTLAHDPMPFRTAEALLGHWEAVESTAETAVDYLIDAKVGLGVHPRAIPDEGLELALEHLESKLSDLDAVGEIGLEEATDEEVKVFREQLDLAATEDVPVVVHTPRSRDPNVISKIIEVARDSDLHPDLIVIDHLNEQYVDAVLAEGFNAGITVQPGKATVEEAVEIVTNRAEHADRILINSDASRALSNVLAVAEVAFELEKRGFDATEAVVRDNALQLF</sequence>
<dbReference type="Gene3D" id="3.20.20.140">
    <property type="entry name" value="Metal-dependent hydrolases"/>
    <property type="match status" value="1"/>
</dbReference>
<name>A0A832WL02_9EURY</name>
<protein>
    <recommendedName>
        <fullName evidence="4">Mg-dependent DNase</fullName>
    </recommendedName>
</protein>
<comment type="similarity">
    <text evidence="1">Belongs to the metallo-dependent hydrolases superfamily.</text>
</comment>
<dbReference type="PANTHER" id="PTHR42658:SF1">
    <property type="entry name" value="HYDROLASE TATD"/>
    <property type="match status" value="1"/>
</dbReference>
<comment type="caution">
    <text evidence="2">The sequence shown here is derived from an EMBL/GenBank/DDBJ whole genome shotgun (WGS) entry which is preliminary data.</text>
</comment>
<dbReference type="SUPFAM" id="SSF51556">
    <property type="entry name" value="Metallo-dependent hydrolases"/>
    <property type="match status" value="1"/>
</dbReference>
<dbReference type="EMBL" id="DUJS01000004">
    <property type="protein sequence ID" value="HII70625.1"/>
    <property type="molecule type" value="Genomic_DNA"/>
</dbReference>
<dbReference type="OMA" id="DSHTHAY"/>
<dbReference type="AlphaFoldDB" id="A0A832WL02"/>
<dbReference type="Proteomes" id="UP000619545">
    <property type="component" value="Unassembled WGS sequence"/>
</dbReference>
<evidence type="ECO:0000256" key="1">
    <source>
        <dbReference type="PIRNR" id="PIRNR005295"/>
    </source>
</evidence>
<dbReference type="Pfam" id="PF01026">
    <property type="entry name" value="TatD_DNase"/>
    <property type="match status" value="1"/>
</dbReference>
<proteinExistence type="inferred from homology"/>
<dbReference type="GO" id="GO:0016788">
    <property type="term" value="F:hydrolase activity, acting on ester bonds"/>
    <property type="evidence" value="ECO:0007669"/>
    <property type="project" value="UniProtKB-UniRule"/>
</dbReference>
<evidence type="ECO:0000313" key="2">
    <source>
        <dbReference type="EMBL" id="HII70625.1"/>
    </source>
</evidence>
<keyword evidence="1" id="KW-0378">Hydrolase</keyword>
<dbReference type="InterPro" id="IPR032466">
    <property type="entry name" value="Metal_Hydrolase"/>
</dbReference>
<evidence type="ECO:0000313" key="3">
    <source>
        <dbReference type="Proteomes" id="UP000619545"/>
    </source>
</evidence>
<dbReference type="InterPro" id="IPR001130">
    <property type="entry name" value="TatD-like"/>
</dbReference>
<dbReference type="GeneID" id="1477535"/>
<accession>A0A832WL02</accession>
<gene>
    <name evidence="2" type="ORF">HA336_05270</name>
</gene>
<dbReference type="PIRSF" id="PIRSF005295">
    <property type="entry name" value="UCP005295_TatD"/>
    <property type="match status" value="1"/>
</dbReference>
<evidence type="ECO:0008006" key="4">
    <source>
        <dbReference type="Google" id="ProtNLM"/>
    </source>
</evidence>
<reference evidence="2" key="1">
    <citation type="journal article" date="2020" name="bioRxiv">
        <title>A rank-normalized archaeal taxonomy based on genome phylogeny resolves widespread incomplete and uneven classifications.</title>
        <authorList>
            <person name="Rinke C."/>
            <person name="Chuvochina M."/>
            <person name="Mussig A.J."/>
            <person name="Chaumeil P.-A."/>
            <person name="Waite D.W."/>
            <person name="Whitman W.B."/>
            <person name="Parks D.H."/>
            <person name="Hugenholtz P."/>
        </authorList>
    </citation>
    <scope>NUCLEOTIDE SEQUENCE</scope>
    <source>
        <strain evidence="2">UBA8853</strain>
    </source>
</reference>
<dbReference type="GO" id="GO:0046872">
    <property type="term" value="F:metal ion binding"/>
    <property type="evidence" value="ECO:0007669"/>
    <property type="project" value="UniProtKB-KW"/>
</dbReference>
<dbReference type="InterPro" id="IPR012022">
    <property type="entry name" value="UCP005295"/>
</dbReference>